<feature type="chain" id="PRO_5001830926" evidence="1">
    <location>
        <begin position="35"/>
        <end position="109"/>
    </location>
</feature>
<dbReference type="AlphaFoldDB" id="A0A087URZ0"/>
<evidence type="ECO:0000313" key="2">
    <source>
        <dbReference type="EMBL" id="KFM80129.1"/>
    </source>
</evidence>
<reference evidence="2 3" key="1">
    <citation type="submission" date="2013-11" db="EMBL/GenBank/DDBJ databases">
        <title>Genome sequencing of Stegodyphus mimosarum.</title>
        <authorList>
            <person name="Bechsgaard J."/>
        </authorList>
    </citation>
    <scope>NUCLEOTIDE SEQUENCE [LARGE SCALE GENOMIC DNA]</scope>
</reference>
<protein>
    <submittedName>
        <fullName evidence="2">Uncharacterized protein</fullName>
    </submittedName>
</protein>
<evidence type="ECO:0000256" key="1">
    <source>
        <dbReference type="SAM" id="SignalP"/>
    </source>
</evidence>
<feature type="signal peptide" evidence="1">
    <location>
        <begin position="1"/>
        <end position="34"/>
    </location>
</feature>
<accession>A0A087URZ0</accession>
<sequence>MFVRESHRRMTKRIRLFFLYPLVAVMTPLEPVKALKKTINIPFHFHHRIHRHHQIHRIHLWNLLLLLIHNRRRRLLIHNHHLQILRIHLYHQLLRLLHNRLRLLLRLTG</sequence>
<dbReference type="Proteomes" id="UP000054359">
    <property type="component" value="Unassembled WGS sequence"/>
</dbReference>
<organism evidence="2 3">
    <name type="scientific">Stegodyphus mimosarum</name>
    <name type="common">African social velvet spider</name>
    <dbReference type="NCBI Taxonomy" id="407821"/>
    <lineage>
        <taxon>Eukaryota</taxon>
        <taxon>Metazoa</taxon>
        <taxon>Ecdysozoa</taxon>
        <taxon>Arthropoda</taxon>
        <taxon>Chelicerata</taxon>
        <taxon>Arachnida</taxon>
        <taxon>Araneae</taxon>
        <taxon>Araneomorphae</taxon>
        <taxon>Entelegynae</taxon>
        <taxon>Eresoidea</taxon>
        <taxon>Eresidae</taxon>
        <taxon>Stegodyphus</taxon>
    </lineage>
</organism>
<feature type="non-terminal residue" evidence="2">
    <location>
        <position position="109"/>
    </location>
</feature>
<evidence type="ECO:0000313" key="3">
    <source>
        <dbReference type="Proteomes" id="UP000054359"/>
    </source>
</evidence>
<dbReference type="EMBL" id="KK121290">
    <property type="protein sequence ID" value="KFM80129.1"/>
    <property type="molecule type" value="Genomic_DNA"/>
</dbReference>
<keyword evidence="3" id="KW-1185">Reference proteome</keyword>
<keyword evidence="1" id="KW-0732">Signal</keyword>
<gene>
    <name evidence="2" type="ORF">X975_05108</name>
</gene>
<proteinExistence type="predicted"/>
<name>A0A087URZ0_STEMI</name>